<evidence type="ECO:0000256" key="7">
    <source>
        <dbReference type="RuleBase" id="RU363059"/>
    </source>
</evidence>
<evidence type="ECO:0000256" key="4">
    <source>
        <dbReference type="ARBA" id="ARBA00022824"/>
    </source>
</evidence>
<dbReference type="GO" id="GO:0005789">
    <property type="term" value="C:endoplasmic reticulum membrane"/>
    <property type="evidence" value="ECO:0007669"/>
    <property type="project" value="UniProtKB-SubCell"/>
</dbReference>
<dbReference type="SUPFAM" id="SSF144091">
    <property type="entry name" value="Rhomboid-like"/>
    <property type="match status" value="1"/>
</dbReference>
<dbReference type="Pfam" id="PF04511">
    <property type="entry name" value="DER1"/>
    <property type="match status" value="1"/>
</dbReference>
<evidence type="ECO:0000256" key="1">
    <source>
        <dbReference type="ARBA" id="ARBA00004477"/>
    </source>
</evidence>
<dbReference type="InParanoid" id="M4B1Q7"/>
<dbReference type="InterPro" id="IPR007599">
    <property type="entry name" value="DER1"/>
</dbReference>
<accession>M4B1Q7</accession>
<name>M4B1Q7_HYAAE</name>
<keyword evidence="9" id="KW-1185">Reference proteome</keyword>
<protein>
    <recommendedName>
        <fullName evidence="7">Derlin</fullName>
    </recommendedName>
</protein>
<evidence type="ECO:0000256" key="3">
    <source>
        <dbReference type="ARBA" id="ARBA00022692"/>
    </source>
</evidence>
<evidence type="ECO:0000256" key="6">
    <source>
        <dbReference type="ARBA" id="ARBA00023136"/>
    </source>
</evidence>
<keyword evidence="3 7" id="KW-0812">Transmembrane</keyword>
<keyword evidence="6 7" id="KW-0472">Membrane</keyword>
<proteinExistence type="inferred from homology"/>
<sequence length="212" mass="23369">MGFLNPHSIYLDFDLVWQRFQLWRLTTCFMYLGSFSFSFLMQLMILTNYSSRLEEDPFPGGGGPTADYAFMLFFGAAVLWLPFLGSSLIFMIVYVWSRRNPTAPVAVWGFRFEGLYLPWALIAFTVLVGSNPMTDILGVIAGHLYYFLLEVLPATKGWNVLQTPAVFTNLFPSVQTPGASVPIIGARGPAGRGAVPQGGGYAWGSGRPLGSD</sequence>
<dbReference type="eggNOG" id="KOG0858">
    <property type="taxonomic scope" value="Eukaryota"/>
</dbReference>
<dbReference type="PANTHER" id="PTHR11009">
    <property type="entry name" value="DER1-LIKE PROTEIN, DERLIN"/>
    <property type="match status" value="1"/>
</dbReference>
<organism evidence="8 9">
    <name type="scientific">Hyaloperonospora arabidopsidis (strain Emoy2)</name>
    <name type="common">Downy mildew agent</name>
    <name type="synonym">Peronospora arabidopsidis</name>
    <dbReference type="NCBI Taxonomy" id="559515"/>
    <lineage>
        <taxon>Eukaryota</taxon>
        <taxon>Sar</taxon>
        <taxon>Stramenopiles</taxon>
        <taxon>Oomycota</taxon>
        <taxon>Peronosporomycetes</taxon>
        <taxon>Peronosporales</taxon>
        <taxon>Peronosporaceae</taxon>
        <taxon>Hyaloperonospora</taxon>
    </lineage>
</organism>
<feature type="transmembrane region" description="Helical" evidence="7">
    <location>
        <begin position="28"/>
        <end position="49"/>
    </location>
</feature>
<dbReference type="Proteomes" id="UP000011713">
    <property type="component" value="Unassembled WGS sequence"/>
</dbReference>
<dbReference type="STRING" id="559515.M4B1Q7"/>
<keyword evidence="5 7" id="KW-1133">Transmembrane helix</keyword>
<feature type="transmembrane region" description="Helical" evidence="7">
    <location>
        <begin position="108"/>
        <end position="130"/>
    </location>
</feature>
<reference evidence="9" key="1">
    <citation type="journal article" date="2010" name="Science">
        <title>Signatures of adaptation to obligate biotrophy in the Hyaloperonospora arabidopsidis genome.</title>
        <authorList>
            <person name="Baxter L."/>
            <person name="Tripathy S."/>
            <person name="Ishaque N."/>
            <person name="Boot N."/>
            <person name="Cabral A."/>
            <person name="Kemen E."/>
            <person name="Thines M."/>
            <person name="Ah-Fong A."/>
            <person name="Anderson R."/>
            <person name="Badejoko W."/>
            <person name="Bittner-Eddy P."/>
            <person name="Boore J.L."/>
            <person name="Chibucos M.C."/>
            <person name="Coates M."/>
            <person name="Dehal P."/>
            <person name="Delehaunty K."/>
            <person name="Dong S."/>
            <person name="Downton P."/>
            <person name="Dumas B."/>
            <person name="Fabro G."/>
            <person name="Fronick C."/>
            <person name="Fuerstenberg S.I."/>
            <person name="Fulton L."/>
            <person name="Gaulin E."/>
            <person name="Govers F."/>
            <person name="Hughes L."/>
            <person name="Humphray S."/>
            <person name="Jiang R.H."/>
            <person name="Judelson H."/>
            <person name="Kamoun S."/>
            <person name="Kyung K."/>
            <person name="Meijer H."/>
            <person name="Minx P."/>
            <person name="Morris P."/>
            <person name="Nelson J."/>
            <person name="Phuntumart V."/>
            <person name="Qutob D."/>
            <person name="Rehmany A."/>
            <person name="Rougon-Cardoso A."/>
            <person name="Ryden P."/>
            <person name="Torto-Alalibo T."/>
            <person name="Studholme D."/>
            <person name="Wang Y."/>
            <person name="Win J."/>
            <person name="Wood J."/>
            <person name="Clifton S.W."/>
            <person name="Rogers J."/>
            <person name="Van den Ackerveken G."/>
            <person name="Jones J.D."/>
            <person name="McDowell J.M."/>
            <person name="Beynon J."/>
            <person name="Tyler B.M."/>
        </authorList>
    </citation>
    <scope>NUCLEOTIDE SEQUENCE [LARGE SCALE GENOMIC DNA]</scope>
    <source>
        <strain evidence="9">Emoy2</strain>
    </source>
</reference>
<dbReference type="EnsemblProtists" id="HpaT800204">
    <property type="protein sequence ID" value="HpaP800204"/>
    <property type="gene ID" value="HpaG800204"/>
</dbReference>
<evidence type="ECO:0000313" key="8">
    <source>
        <dbReference type="EnsemblProtists" id="HpaP800204"/>
    </source>
</evidence>
<reference evidence="8" key="2">
    <citation type="submission" date="2015-06" db="UniProtKB">
        <authorList>
            <consortium name="EnsemblProtists"/>
        </authorList>
    </citation>
    <scope>IDENTIFICATION</scope>
    <source>
        <strain evidence="8">Emoy2</strain>
    </source>
</reference>
<comment type="similarity">
    <text evidence="2 7">Belongs to the derlin family.</text>
</comment>
<dbReference type="FunCoup" id="M4B1Q7">
    <property type="interactions" value="35"/>
</dbReference>
<feature type="transmembrane region" description="Helical" evidence="7">
    <location>
        <begin position="69"/>
        <end position="96"/>
    </location>
</feature>
<dbReference type="VEuPathDB" id="FungiDB:HpaG800204"/>
<dbReference type="OMA" id="LWRCVTS"/>
<keyword evidence="4 7" id="KW-0256">Endoplasmic reticulum</keyword>
<dbReference type="AlphaFoldDB" id="M4B1Q7"/>
<dbReference type="GO" id="GO:0006950">
    <property type="term" value="P:response to stress"/>
    <property type="evidence" value="ECO:0007669"/>
    <property type="project" value="UniProtKB-ARBA"/>
</dbReference>
<evidence type="ECO:0000313" key="9">
    <source>
        <dbReference type="Proteomes" id="UP000011713"/>
    </source>
</evidence>
<evidence type="ECO:0000256" key="5">
    <source>
        <dbReference type="ARBA" id="ARBA00022989"/>
    </source>
</evidence>
<dbReference type="EMBL" id="JH597776">
    <property type="status" value="NOT_ANNOTATED_CDS"/>
    <property type="molecule type" value="Genomic_DNA"/>
</dbReference>
<comment type="function">
    <text evidence="7">May be involved in the degradation of misfolded endoplasmic reticulum (ER) luminal proteins.</text>
</comment>
<evidence type="ECO:0000256" key="2">
    <source>
        <dbReference type="ARBA" id="ARBA00008917"/>
    </source>
</evidence>
<dbReference type="HOGENOM" id="CLU_051898_5_2_1"/>
<feature type="transmembrane region" description="Helical" evidence="7">
    <location>
        <begin position="136"/>
        <end position="152"/>
    </location>
</feature>
<comment type="subcellular location">
    <subcellularLocation>
        <location evidence="1 7">Endoplasmic reticulum membrane</location>
        <topology evidence="1 7">Multi-pass membrane protein</topology>
    </subcellularLocation>
</comment>
<dbReference type="InterPro" id="IPR035952">
    <property type="entry name" value="Rhomboid-like_sf"/>
</dbReference>